<evidence type="ECO:0000256" key="1">
    <source>
        <dbReference type="SAM" id="MobiDB-lite"/>
    </source>
</evidence>
<organism evidence="3 4">
    <name type="scientific">Cytobacillus eiseniae</name>
    <dbReference type="NCBI Taxonomy" id="762947"/>
    <lineage>
        <taxon>Bacteria</taxon>
        <taxon>Bacillati</taxon>
        <taxon>Bacillota</taxon>
        <taxon>Bacilli</taxon>
        <taxon>Bacillales</taxon>
        <taxon>Bacillaceae</taxon>
        <taxon>Cytobacillus</taxon>
    </lineage>
</organism>
<feature type="region of interest" description="Disordered" evidence="1">
    <location>
        <begin position="159"/>
        <end position="196"/>
    </location>
</feature>
<keyword evidence="4" id="KW-1185">Reference proteome</keyword>
<reference evidence="3 4" key="1">
    <citation type="submission" date="2021-03" db="EMBL/GenBank/DDBJ databases">
        <title>Genomic Encyclopedia of Type Strains, Phase IV (KMG-IV): sequencing the most valuable type-strain genomes for metagenomic binning, comparative biology and taxonomic classification.</title>
        <authorList>
            <person name="Goeker M."/>
        </authorList>
    </citation>
    <scope>NUCLEOTIDE SEQUENCE [LARGE SCALE GENOMIC DNA]</scope>
    <source>
        <strain evidence="3 4">DSM 26675</strain>
    </source>
</reference>
<evidence type="ECO:0000313" key="4">
    <source>
        <dbReference type="Proteomes" id="UP001519293"/>
    </source>
</evidence>
<evidence type="ECO:0000256" key="2">
    <source>
        <dbReference type="SAM" id="SignalP"/>
    </source>
</evidence>
<proteinExistence type="predicted"/>
<feature type="signal peptide" evidence="2">
    <location>
        <begin position="1"/>
        <end position="19"/>
    </location>
</feature>
<feature type="chain" id="PRO_5046351837" evidence="2">
    <location>
        <begin position="20"/>
        <end position="196"/>
    </location>
</feature>
<dbReference type="NCBIfam" id="TIGR02898">
    <property type="entry name" value="spore_YhcN_YlaJ"/>
    <property type="match status" value="1"/>
</dbReference>
<dbReference type="RefSeq" id="WP_066393245.1">
    <property type="nucleotide sequence ID" value="NZ_JAGIKZ010000002.1"/>
</dbReference>
<dbReference type="Proteomes" id="UP001519293">
    <property type="component" value="Unassembled WGS sequence"/>
</dbReference>
<comment type="caution">
    <text evidence="3">The sequence shown here is derived from an EMBL/GenBank/DDBJ whole genome shotgun (WGS) entry which is preliminary data.</text>
</comment>
<dbReference type="Pfam" id="PF09580">
    <property type="entry name" value="Spore_YhcN_YlaJ"/>
    <property type="match status" value="1"/>
</dbReference>
<name>A0ABS4RAR3_9BACI</name>
<sequence length="196" mass="21558">MKKWLFVIIASFVLCGCGANNNQSQEKQDQTIVNVKNSAIQEVDRSSGQDISKHLVSLATSIPNINDATAIVLGKYAIVGIDVNKNLERSEVGAIKYSVAESLKNDPHGARAIIIADPDLNARLKEVSEDIQAGRPIQGIMNELADITGRLMPEIPADIIDPNEKDATEKPKKKLNNNEEKILDKEQNEQSNHHKN</sequence>
<dbReference type="EMBL" id="JAGIKZ010000002">
    <property type="protein sequence ID" value="MBP2239983.1"/>
    <property type="molecule type" value="Genomic_DNA"/>
</dbReference>
<dbReference type="InterPro" id="IPR014247">
    <property type="entry name" value="Spore_lipoprot_YhcN/YlaJ"/>
</dbReference>
<keyword evidence="3" id="KW-0449">Lipoprotein</keyword>
<keyword evidence="2" id="KW-0732">Signal</keyword>
<dbReference type="InterPro" id="IPR019076">
    <property type="entry name" value="Spore_lipoprot_YhcN/YlaJ-like"/>
</dbReference>
<protein>
    <submittedName>
        <fullName evidence="3">YhcN/YlaJ family sporulation lipoprotein</fullName>
    </submittedName>
</protein>
<gene>
    <name evidence="3" type="ORF">J2Z40_000536</name>
</gene>
<evidence type="ECO:0000313" key="3">
    <source>
        <dbReference type="EMBL" id="MBP2239983.1"/>
    </source>
</evidence>
<dbReference type="PROSITE" id="PS51257">
    <property type="entry name" value="PROKAR_LIPOPROTEIN"/>
    <property type="match status" value="1"/>
</dbReference>
<accession>A0ABS4RAR3</accession>
<feature type="compositionally biased region" description="Basic and acidic residues" evidence="1">
    <location>
        <begin position="162"/>
        <end position="196"/>
    </location>
</feature>